<dbReference type="EMBL" id="CP073078">
    <property type="protein sequence ID" value="QUD87106.1"/>
    <property type="molecule type" value="Genomic_DNA"/>
</dbReference>
<name>A0A975IVA4_9CAUL</name>
<dbReference type="Pfam" id="PF10098">
    <property type="entry name" value="DUF2336"/>
    <property type="match status" value="1"/>
</dbReference>
<feature type="region of interest" description="Disordered" evidence="1">
    <location>
        <begin position="1"/>
        <end position="20"/>
    </location>
</feature>
<protein>
    <submittedName>
        <fullName evidence="2">DUF2336 domain-containing protein</fullName>
    </submittedName>
</protein>
<evidence type="ECO:0000256" key="1">
    <source>
        <dbReference type="SAM" id="MobiDB-lite"/>
    </source>
</evidence>
<evidence type="ECO:0000313" key="3">
    <source>
        <dbReference type="Proteomes" id="UP000676409"/>
    </source>
</evidence>
<dbReference type="RefSeq" id="WP_211937158.1">
    <property type="nucleotide sequence ID" value="NZ_CP073078.1"/>
</dbReference>
<accession>A0A975IVA4</accession>
<dbReference type="KEGG" id="caul:KCG34_18865"/>
<dbReference type="InterPro" id="IPR019285">
    <property type="entry name" value="DUF2336"/>
</dbReference>
<dbReference type="AlphaFoldDB" id="A0A975IVA4"/>
<reference evidence="2" key="1">
    <citation type="submission" date="2021-04" db="EMBL/GenBank/DDBJ databases">
        <title>The complete genome sequence of Caulobacter sp. S6.</title>
        <authorList>
            <person name="Tang Y."/>
            <person name="Ouyang W."/>
            <person name="Liu Q."/>
            <person name="Huang B."/>
            <person name="Guo Z."/>
            <person name="Lei P."/>
        </authorList>
    </citation>
    <scope>NUCLEOTIDE SEQUENCE</scope>
    <source>
        <strain evidence="2">S6</strain>
    </source>
</reference>
<evidence type="ECO:0000313" key="2">
    <source>
        <dbReference type="EMBL" id="QUD87106.1"/>
    </source>
</evidence>
<dbReference type="Proteomes" id="UP000676409">
    <property type="component" value="Chromosome"/>
</dbReference>
<keyword evidence="3" id="KW-1185">Reference proteome</keyword>
<gene>
    <name evidence="2" type="ORF">KCG34_18865</name>
</gene>
<sequence length="408" mass="44766">MSEPSTISLGADQEPEPPPSRARRALLRRLADVVCLPLSRVNTFERAVTADLLVEMLREASAEDRVRVANRLANLTEIPPTLARLLLRDTFEVANVLLANSASLSDAELVDCVRRTTHDHRKAVAQRRGVSDVVAEALIAVDLEPEVVEALLRNDLARLSADAVETLVAATRNHPRILPLLLRRAELRPSHAYVLFWWADAEARRQILQRFAVSREVMQEAAGDVFSLAAEESWQDPLSRKALQFIERRQRNRAAIEKSPFDSLEAAIAAAEPGLSSETAEEISYLSGVKPMTGAKIFADVGGEPIAILCKATGLPKSALRSLWRGLGRPETDPDGGPDPALERVLVTYDMIAVDRAQTVLRYWNWSLSSALTPALLKAIEEGGAGVTDEYSVPQRTAMLAFSGEFGR</sequence>
<proteinExistence type="predicted"/>
<organism evidence="2 3">
    <name type="scientific">Phenylobacterium montanum</name>
    <dbReference type="NCBI Taxonomy" id="2823693"/>
    <lineage>
        <taxon>Bacteria</taxon>
        <taxon>Pseudomonadati</taxon>
        <taxon>Pseudomonadota</taxon>
        <taxon>Alphaproteobacteria</taxon>
        <taxon>Caulobacterales</taxon>
        <taxon>Caulobacteraceae</taxon>
        <taxon>Phenylobacterium</taxon>
    </lineage>
</organism>